<keyword evidence="1" id="KW-0472">Membrane</keyword>
<feature type="domain" description="Serine aminopeptidase S33" evidence="2">
    <location>
        <begin position="235"/>
        <end position="310"/>
    </location>
</feature>
<proteinExistence type="predicted"/>
<feature type="transmembrane region" description="Helical" evidence="1">
    <location>
        <begin position="66"/>
        <end position="87"/>
    </location>
</feature>
<dbReference type="InterPro" id="IPR029058">
    <property type="entry name" value="AB_hydrolase_fold"/>
</dbReference>
<dbReference type="Gene3D" id="3.40.50.1820">
    <property type="entry name" value="alpha/beta hydrolase"/>
    <property type="match status" value="1"/>
</dbReference>
<protein>
    <recommendedName>
        <fullName evidence="2">Serine aminopeptidase S33 domain-containing protein</fullName>
    </recommendedName>
</protein>
<feature type="transmembrane region" description="Helical" evidence="1">
    <location>
        <begin position="107"/>
        <end position="135"/>
    </location>
</feature>
<dbReference type="Pfam" id="PF12146">
    <property type="entry name" value="Hydrolase_4"/>
    <property type="match status" value="1"/>
</dbReference>
<dbReference type="InterPro" id="IPR022742">
    <property type="entry name" value="Hydrolase_4"/>
</dbReference>
<evidence type="ECO:0000256" key="1">
    <source>
        <dbReference type="SAM" id="Phobius"/>
    </source>
</evidence>
<sequence length="405" mass="45282">MQHGVSPSVETLNSLIQVKYQTTKASPFDSHDVIMSVLLVAYLHMPRHRWPKYAPSSRITLLHPSGNLRLFAGALRHIASIFLIQFGSLLRSFFKSSLTKPYSDPDALAAISLLAVLDPILGFITSAVWTCLFMAVAYESRTEIRNILSLVTQMLIDLFTRLIARGRTREEQPNSHVSRLLIPVRFFSPFNRAVTVRMALPLSAQSPVVEQQKVTTSNKHGEKLVGLLHDTGSNDIVILCHGLCSTKEDDIMVNLAKALEKEGISVFRFDFAGNGESEGSFSFGNYRREADDLRAVIEHFRRSSNPKQRLLPMAAVVSEGVDKVVYRVAISVVESMVMAVVLLVPCVVEHKALNSSCMACSNPVTNSLREMVGSTQLSNQYMHVMGVWKHKELKIRKLFDRRNQS</sequence>
<reference evidence="3" key="1">
    <citation type="submission" date="2019-03" db="EMBL/GenBank/DDBJ databases">
        <authorList>
            <person name="Mank J."/>
            <person name="Almeida P."/>
        </authorList>
    </citation>
    <scope>NUCLEOTIDE SEQUENCE</scope>
    <source>
        <strain evidence="3">78183</strain>
    </source>
</reference>
<keyword evidence="1" id="KW-1133">Transmembrane helix</keyword>
<keyword evidence="1" id="KW-0812">Transmembrane</keyword>
<dbReference type="InterPro" id="IPR053258">
    <property type="entry name" value="Ca-permeable_cation_channel"/>
</dbReference>
<evidence type="ECO:0000259" key="2">
    <source>
        <dbReference type="Pfam" id="PF12146"/>
    </source>
</evidence>
<organism evidence="3">
    <name type="scientific">Salix viminalis</name>
    <name type="common">Common osier</name>
    <name type="synonym">Basket willow</name>
    <dbReference type="NCBI Taxonomy" id="40686"/>
    <lineage>
        <taxon>Eukaryota</taxon>
        <taxon>Viridiplantae</taxon>
        <taxon>Streptophyta</taxon>
        <taxon>Embryophyta</taxon>
        <taxon>Tracheophyta</taxon>
        <taxon>Spermatophyta</taxon>
        <taxon>Magnoliopsida</taxon>
        <taxon>eudicotyledons</taxon>
        <taxon>Gunneridae</taxon>
        <taxon>Pentapetalae</taxon>
        <taxon>rosids</taxon>
        <taxon>fabids</taxon>
        <taxon>Malpighiales</taxon>
        <taxon>Salicaceae</taxon>
        <taxon>Saliceae</taxon>
        <taxon>Salix</taxon>
    </lineage>
</organism>
<evidence type="ECO:0000313" key="3">
    <source>
        <dbReference type="EMBL" id="VFU45892.1"/>
    </source>
</evidence>
<dbReference type="PANTHER" id="PTHR34115:SF7">
    <property type="entry name" value="PGG DOMAIN-CONTAINING PROTEIN"/>
    <property type="match status" value="1"/>
</dbReference>
<dbReference type="AlphaFoldDB" id="A0A6N2LWR8"/>
<dbReference type="SUPFAM" id="SSF53474">
    <property type="entry name" value="alpha/beta-Hydrolases"/>
    <property type="match status" value="1"/>
</dbReference>
<accession>A0A6N2LWR8</accession>
<dbReference type="EMBL" id="CAADRP010001630">
    <property type="protein sequence ID" value="VFU45892.1"/>
    <property type="molecule type" value="Genomic_DNA"/>
</dbReference>
<name>A0A6N2LWR8_SALVM</name>
<gene>
    <name evidence="3" type="ORF">SVIM_LOCUS289284</name>
</gene>
<dbReference type="PANTHER" id="PTHR34115">
    <property type="entry name" value="PROTEIN, PUTATIVE-RELATED"/>
    <property type="match status" value="1"/>
</dbReference>